<protein>
    <recommendedName>
        <fullName evidence="3">Immunity protein 22</fullName>
    </recommendedName>
</protein>
<dbReference type="AlphaFoldDB" id="A0A3M4V0H7"/>
<dbReference type="EMBL" id="RBRD01000128">
    <property type="protein sequence ID" value="RMQ37813.1"/>
    <property type="molecule type" value="Genomic_DNA"/>
</dbReference>
<dbReference type="InterPro" id="IPR025560">
    <property type="entry name" value="Imm22"/>
</dbReference>
<evidence type="ECO:0000313" key="1">
    <source>
        <dbReference type="EMBL" id="RMQ37813.1"/>
    </source>
</evidence>
<dbReference type="RefSeq" id="WP_122389839.1">
    <property type="nucleotide sequence ID" value="NZ_RBRD01000128.1"/>
</dbReference>
<organism evidence="1 2">
    <name type="scientific">Pseudomonas amygdali pv. mori</name>
    <dbReference type="NCBI Taxonomy" id="34065"/>
    <lineage>
        <taxon>Bacteria</taxon>
        <taxon>Pseudomonadati</taxon>
        <taxon>Pseudomonadota</taxon>
        <taxon>Gammaproteobacteria</taxon>
        <taxon>Pseudomonadales</taxon>
        <taxon>Pseudomonadaceae</taxon>
        <taxon>Pseudomonas</taxon>
        <taxon>Pseudomonas amygdali</taxon>
    </lineage>
</organism>
<reference evidence="1 2" key="1">
    <citation type="submission" date="2018-08" db="EMBL/GenBank/DDBJ databases">
        <title>Recombination of ecologically and evolutionarily significant loci maintains genetic cohesion in the Pseudomonas syringae species complex.</title>
        <authorList>
            <person name="Dillon M."/>
            <person name="Thakur S."/>
            <person name="Almeida R.N.D."/>
            <person name="Weir B.S."/>
            <person name="Guttman D.S."/>
        </authorList>
    </citation>
    <scope>NUCLEOTIDE SEQUENCE [LARGE SCALE GENOMIC DNA]</scope>
    <source>
        <strain evidence="1 2">ICMP 535</strain>
    </source>
</reference>
<evidence type="ECO:0008006" key="3">
    <source>
        <dbReference type="Google" id="ProtNLM"/>
    </source>
</evidence>
<gene>
    <name evidence="1" type="ORF">ALQ05_200046</name>
</gene>
<name>A0A3M4V0H7_PSEA0</name>
<sequence length="138" mass="15821">MSDYDLEKYEKVHLWVGTNFSSESDYKKYFELDYSTEGDFDDPNYKLCDFCKDVNIKWYDEDFIGIIPRRETEVGIDEILNDAAIDQSERVRAEAACKSLGILKANSIFWYADADLVVSPSADNSYNGLSYIGVFEGD</sequence>
<dbReference type="Proteomes" id="UP000279553">
    <property type="component" value="Unassembled WGS sequence"/>
</dbReference>
<dbReference type="Pfam" id="PF14112">
    <property type="entry name" value="DUF4284"/>
    <property type="match status" value="1"/>
</dbReference>
<accession>A0A3M4V0H7</accession>
<evidence type="ECO:0000313" key="2">
    <source>
        <dbReference type="Proteomes" id="UP000279553"/>
    </source>
</evidence>
<proteinExistence type="predicted"/>
<comment type="caution">
    <text evidence="1">The sequence shown here is derived from an EMBL/GenBank/DDBJ whole genome shotgun (WGS) entry which is preliminary data.</text>
</comment>